<dbReference type="InterPro" id="IPR010627">
    <property type="entry name" value="Prepilin_pept_A24_N"/>
</dbReference>
<feature type="transmembrane region" description="Helical" evidence="7">
    <location>
        <begin position="111"/>
        <end position="128"/>
    </location>
</feature>
<dbReference type="EMBL" id="SCWB01000001">
    <property type="protein sequence ID" value="TDM13026.1"/>
    <property type="molecule type" value="Genomic_DNA"/>
</dbReference>
<keyword evidence="11" id="KW-1185">Reference proteome</keyword>
<evidence type="ECO:0000256" key="2">
    <source>
        <dbReference type="ARBA" id="ARBA00005801"/>
    </source>
</evidence>
<keyword evidence="5 7" id="KW-1133">Transmembrane helix</keyword>
<gene>
    <name evidence="10" type="ORF">ERX29_00025</name>
</gene>
<protein>
    <submittedName>
        <fullName evidence="10">Prepilin peptidase</fullName>
    </submittedName>
</protein>
<keyword evidence="6 7" id="KW-0472">Membrane</keyword>
<feature type="transmembrane region" description="Helical" evidence="7">
    <location>
        <begin position="137"/>
        <end position="154"/>
    </location>
</feature>
<evidence type="ECO:0000313" key="10">
    <source>
        <dbReference type="EMBL" id="TDM13026.1"/>
    </source>
</evidence>
<dbReference type="RefSeq" id="WP_133442628.1">
    <property type="nucleotide sequence ID" value="NZ_SCWB01000001.1"/>
</dbReference>
<dbReference type="AlphaFoldDB" id="A0A4V3BF81"/>
<dbReference type="Gene3D" id="1.20.120.1220">
    <property type="match status" value="1"/>
</dbReference>
<accession>A0A4V3BF81</accession>
<dbReference type="OrthoDB" id="9789291at2"/>
<evidence type="ECO:0000259" key="9">
    <source>
        <dbReference type="Pfam" id="PF06750"/>
    </source>
</evidence>
<dbReference type="Pfam" id="PF01478">
    <property type="entry name" value="Peptidase_A24"/>
    <property type="match status" value="1"/>
</dbReference>
<name>A0A4V3BF81_9STAP</name>
<dbReference type="InterPro" id="IPR000045">
    <property type="entry name" value="Prepilin_IV_endopep_pep"/>
</dbReference>
<evidence type="ECO:0000256" key="3">
    <source>
        <dbReference type="ARBA" id="ARBA00022475"/>
    </source>
</evidence>
<dbReference type="GO" id="GO:0004190">
    <property type="term" value="F:aspartic-type endopeptidase activity"/>
    <property type="evidence" value="ECO:0007669"/>
    <property type="project" value="InterPro"/>
</dbReference>
<dbReference type="GO" id="GO:0006465">
    <property type="term" value="P:signal peptide processing"/>
    <property type="evidence" value="ECO:0007669"/>
    <property type="project" value="TreeGrafter"/>
</dbReference>
<feature type="transmembrane region" description="Helical" evidence="7">
    <location>
        <begin position="174"/>
        <end position="198"/>
    </location>
</feature>
<evidence type="ECO:0000313" key="11">
    <source>
        <dbReference type="Proteomes" id="UP000294802"/>
    </source>
</evidence>
<evidence type="ECO:0000256" key="5">
    <source>
        <dbReference type="ARBA" id="ARBA00022989"/>
    </source>
</evidence>
<dbReference type="PANTHER" id="PTHR30487">
    <property type="entry name" value="TYPE 4 PREPILIN-LIKE PROTEINS LEADER PEPTIDE-PROCESSING ENZYME"/>
    <property type="match status" value="1"/>
</dbReference>
<feature type="transmembrane region" description="Helical" evidence="7">
    <location>
        <begin position="205"/>
        <end position="222"/>
    </location>
</feature>
<proteinExistence type="inferred from homology"/>
<feature type="domain" description="Prepilin peptidase A24 N-terminal" evidence="9">
    <location>
        <begin position="5"/>
        <end position="83"/>
    </location>
</feature>
<organism evidence="10 11">
    <name type="scientific">Macrococcus lamae</name>
    <dbReference type="NCBI Taxonomy" id="198484"/>
    <lineage>
        <taxon>Bacteria</taxon>
        <taxon>Bacillati</taxon>
        <taxon>Bacillota</taxon>
        <taxon>Bacilli</taxon>
        <taxon>Bacillales</taxon>
        <taxon>Staphylococcaceae</taxon>
        <taxon>Macrococcus</taxon>
    </lineage>
</organism>
<evidence type="ECO:0000256" key="4">
    <source>
        <dbReference type="ARBA" id="ARBA00022692"/>
    </source>
</evidence>
<keyword evidence="4 7" id="KW-0812">Transmembrane</keyword>
<dbReference type="GO" id="GO:0005886">
    <property type="term" value="C:plasma membrane"/>
    <property type="evidence" value="ECO:0007669"/>
    <property type="project" value="UniProtKB-SubCell"/>
</dbReference>
<dbReference type="InterPro" id="IPR050882">
    <property type="entry name" value="Prepilin_peptidase/N-MTase"/>
</dbReference>
<feature type="domain" description="Prepilin type IV endopeptidase peptidase" evidence="8">
    <location>
        <begin position="92"/>
        <end position="193"/>
    </location>
</feature>
<dbReference type="Proteomes" id="UP000294802">
    <property type="component" value="Unassembled WGS sequence"/>
</dbReference>
<comment type="subcellular location">
    <subcellularLocation>
        <location evidence="1">Cell membrane</location>
        <topology evidence="1">Multi-pass membrane protein</topology>
    </subcellularLocation>
</comment>
<evidence type="ECO:0000256" key="6">
    <source>
        <dbReference type="ARBA" id="ARBA00023136"/>
    </source>
</evidence>
<keyword evidence="3" id="KW-1003">Cell membrane</keyword>
<evidence type="ECO:0000256" key="7">
    <source>
        <dbReference type="SAM" id="Phobius"/>
    </source>
</evidence>
<dbReference type="Pfam" id="PF06750">
    <property type="entry name" value="A24_N_bact"/>
    <property type="match status" value="1"/>
</dbReference>
<comment type="similarity">
    <text evidence="2">Belongs to the peptidase A24 family.</text>
</comment>
<dbReference type="PANTHER" id="PTHR30487:SF0">
    <property type="entry name" value="PREPILIN LEADER PEPTIDASE_N-METHYLTRANSFERASE-RELATED"/>
    <property type="match status" value="1"/>
</dbReference>
<feature type="transmembrane region" description="Helical" evidence="7">
    <location>
        <begin position="64"/>
        <end position="82"/>
    </location>
</feature>
<sequence length="235" mass="27223">MWAIIVGSMMGSFMLCVLYAEDTLLRRSQCDHCGKFLTWHELIPVVSFILQKGKCRSCGQPIPGNHIITELLFALLFLLFTVHIDDMTGNRILLICFLVPLAIYDTHHFRIPNHMTVLFFLLLLIFNFDQLFNFSHLLYSSVLILLLHLFYFLTKGIGYGDIKLLAVMSLFLPWQYFILIFMLSYIIGGIAAIIFLFYKNQLKKIPLVPFITTSTIIVLIYYDELHSIYFGGFIN</sequence>
<evidence type="ECO:0000256" key="1">
    <source>
        <dbReference type="ARBA" id="ARBA00004651"/>
    </source>
</evidence>
<evidence type="ECO:0000259" key="8">
    <source>
        <dbReference type="Pfam" id="PF01478"/>
    </source>
</evidence>
<reference evidence="10 11" key="1">
    <citation type="submission" date="2019-01" db="EMBL/GenBank/DDBJ databases">
        <title>Draft genome sequences of the type strains of six Macrococcus species.</title>
        <authorList>
            <person name="Mazhar S."/>
            <person name="Altermann E."/>
            <person name="Hill C."/>
            <person name="Mcauliffe O."/>
        </authorList>
    </citation>
    <scope>NUCLEOTIDE SEQUENCE [LARGE SCALE GENOMIC DNA]</scope>
    <source>
        <strain evidence="10 11">CCM4815</strain>
    </source>
</reference>
<comment type="caution">
    <text evidence="10">The sequence shown here is derived from an EMBL/GenBank/DDBJ whole genome shotgun (WGS) entry which is preliminary data.</text>
</comment>